<dbReference type="InterPro" id="IPR001915">
    <property type="entry name" value="Peptidase_M48"/>
</dbReference>
<dbReference type="GO" id="GO:0046872">
    <property type="term" value="F:metal ion binding"/>
    <property type="evidence" value="ECO:0007669"/>
    <property type="project" value="UniProtKB-KW"/>
</dbReference>
<keyword evidence="2" id="KW-0645">Protease</keyword>
<accession>A0ABD3MBX0</accession>
<feature type="transmembrane region" description="Helical" evidence="8">
    <location>
        <begin position="904"/>
        <end position="928"/>
    </location>
</feature>
<protein>
    <recommendedName>
        <fullName evidence="9">USP domain-containing protein</fullName>
    </recommendedName>
</protein>
<dbReference type="InterPro" id="IPR028889">
    <property type="entry name" value="USP"/>
</dbReference>
<feature type="compositionally biased region" description="Low complexity" evidence="7">
    <location>
        <begin position="14"/>
        <end position="34"/>
    </location>
</feature>
<keyword evidence="3" id="KW-0479">Metal-binding</keyword>
<proteinExistence type="predicted"/>
<evidence type="ECO:0000256" key="8">
    <source>
        <dbReference type="SAM" id="Phobius"/>
    </source>
</evidence>
<evidence type="ECO:0000256" key="5">
    <source>
        <dbReference type="ARBA" id="ARBA00022833"/>
    </source>
</evidence>
<dbReference type="Gene3D" id="3.90.70.10">
    <property type="entry name" value="Cysteine proteinases"/>
    <property type="match status" value="2"/>
</dbReference>
<feature type="region of interest" description="Disordered" evidence="7">
    <location>
        <begin position="1191"/>
        <end position="1217"/>
    </location>
</feature>
<dbReference type="InterPro" id="IPR038765">
    <property type="entry name" value="Papain-like_cys_pep_sf"/>
</dbReference>
<evidence type="ECO:0000256" key="6">
    <source>
        <dbReference type="ARBA" id="ARBA00023049"/>
    </source>
</evidence>
<feature type="region of interest" description="Disordered" evidence="7">
    <location>
        <begin position="874"/>
        <end position="899"/>
    </location>
</feature>
<dbReference type="Proteomes" id="UP001530293">
    <property type="component" value="Unassembled WGS sequence"/>
</dbReference>
<comment type="caution">
    <text evidence="10">The sequence shown here is derived from an EMBL/GenBank/DDBJ whole genome shotgun (WGS) entry which is preliminary data.</text>
</comment>
<evidence type="ECO:0000259" key="9">
    <source>
        <dbReference type="PROSITE" id="PS50235"/>
    </source>
</evidence>
<dbReference type="Pfam" id="PF01435">
    <property type="entry name" value="Peptidase_M48"/>
    <property type="match status" value="1"/>
</dbReference>
<dbReference type="EMBL" id="JALLBG020000149">
    <property type="protein sequence ID" value="KAL3761484.1"/>
    <property type="molecule type" value="Genomic_DNA"/>
</dbReference>
<dbReference type="PANTHER" id="PTHR22726:SF1">
    <property type="entry name" value="METALLOENDOPEPTIDASE OMA1, MITOCHONDRIAL"/>
    <property type="match status" value="1"/>
</dbReference>
<feature type="compositionally biased region" description="Basic residues" evidence="7">
    <location>
        <begin position="740"/>
        <end position="753"/>
    </location>
</feature>
<dbReference type="SUPFAM" id="SSF54001">
    <property type="entry name" value="Cysteine proteinases"/>
    <property type="match status" value="1"/>
</dbReference>
<evidence type="ECO:0000256" key="1">
    <source>
        <dbReference type="ARBA" id="ARBA00001947"/>
    </source>
</evidence>
<feature type="region of interest" description="Disordered" evidence="7">
    <location>
        <begin position="103"/>
        <end position="136"/>
    </location>
</feature>
<name>A0ABD3MBX0_9STRA</name>
<dbReference type="InterPro" id="IPR018200">
    <property type="entry name" value="USP_CS"/>
</dbReference>
<dbReference type="InterPro" id="IPR001394">
    <property type="entry name" value="Peptidase_C19_UCH"/>
</dbReference>
<feature type="domain" description="USP" evidence="9">
    <location>
        <begin position="136"/>
        <end position="621"/>
    </location>
</feature>
<dbReference type="InterPro" id="IPR051156">
    <property type="entry name" value="Mito/Outer_Membr_Metalloprot"/>
</dbReference>
<organism evidence="10 11">
    <name type="scientific">Discostella pseudostelligera</name>
    <dbReference type="NCBI Taxonomy" id="259834"/>
    <lineage>
        <taxon>Eukaryota</taxon>
        <taxon>Sar</taxon>
        <taxon>Stramenopiles</taxon>
        <taxon>Ochrophyta</taxon>
        <taxon>Bacillariophyta</taxon>
        <taxon>Coscinodiscophyceae</taxon>
        <taxon>Thalassiosirophycidae</taxon>
        <taxon>Stephanodiscales</taxon>
        <taxon>Stephanodiscaceae</taxon>
        <taxon>Discostella</taxon>
    </lineage>
</organism>
<dbReference type="PROSITE" id="PS50235">
    <property type="entry name" value="USP_3"/>
    <property type="match status" value="1"/>
</dbReference>
<feature type="compositionally biased region" description="Basic and acidic residues" evidence="7">
    <location>
        <begin position="790"/>
        <end position="806"/>
    </location>
</feature>
<keyword evidence="8" id="KW-0472">Membrane</keyword>
<dbReference type="CDD" id="cd07331">
    <property type="entry name" value="M48C_Oma1_like"/>
    <property type="match status" value="1"/>
</dbReference>
<comment type="cofactor">
    <cofactor evidence="1">
        <name>Zn(2+)</name>
        <dbReference type="ChEBI" id="CHEBI:29105"/>
    </cofactor>
</comment>
<feature type="region of interest" description="Disordered" evidence="7">
    <location>
        <begin position="1"/>
        <end position="64"/>
    </location>
</feature>
<evidence type="ECO:0000313" key="11">
    <source>
        <dbReference type="Proteomes" id="UP001530293"/>
    </source>
</evidence>
<feature type="compositionally biased region" description="Basic and acidic residues" evidence="7">
    <location>
        <begin position="705"/>
        <end position="717"/>
    </location>
</feature>
<dbReference type="PROSITE" id="PS00973">
    <property type="entry name" value="USP_2"/>
    <property type="match status" value="1"/>
</dbReference>
<evidence type="ECO:0000256" key="3">
    <source>
        <dbReference type="ARBA" id="ARBA00022723"/>
    </source>
</evidence>
<evidence type="ECO:0000256" key="7">
    <source>
        <dbReference type="SAM" id="MobiDB-lite"/>
    </source>
</evidence>
<sequence length="1217" mass="134310">MMKRDPSGGGGGRPSQMSSSSYSSSSMNQARQSSTKAVDRVYEFADGSGGGGGTNKSNKGGWGVSRIKGQQYYKSRGSGSTGSGGGGASVATECSNDDSYISGNYETINGDPKHHQKRQLSKSSSNASATPLPPPPGLRNVGNSCYANAALQCLLSTALPHALLDEKNAHIIRRHSFNRKLLVHGSGSVETTSTQHRGNGTGGVEHSQSKDSNDAQSTIGSCLSGMSGIYEDDEDDVILARAMGDGEHGGAGGGCYDANLHGLRNSPTRRRRKRTTTTTGAKYKDVDDAATVGSCSTLHSDLYHIMRSRERATKEEGTPGGPDKEADLLCAWLTQELTQITREYTTPLPGFKVEKRPGLTSRGGVGGGVGSFFFGGGSVGGGHQQQNRVVDPGSITRHVHKISPCLRPYQQEDAHEFFRALLSSLTMHGQNARLSSLFDGLLESSVTCQTCRKTSLTRDRYMDLSLDIADNSITTLERAFGKFTADETLSDDNMVMCSRCKGKRIVTKGLRLATAPTMLVINYKRFSYDNFGRLVRLSRHVQFPLRLEIGEYMSRANRGKPPPYTLVAVLVHRGRSCDCGHYFAYVRKGKDWYLTNDAEVTKVDVEEVLSSQAYVLVYEVAGMKEKHNFDCYSRYHRSLDEADDAMMAKGGRGSNDDDGGKWDFSASLASLIEACDAGLCGTLSSVVESDKKASSGGVVSVRSKNSLEKPSPRKGSIDDLAVGSAKSSQSDVPGVMAYYKRGRSHTPSRHNRSRSRELHRGNRSREREDTDMYDFEPPEGGFQRRAKSLSRVDRFKTKRVDLDDQQRSLSRQQSSRRRVPSKPRDRRTPTGGQALPPLHEQRNRIGIRMSLIRAINNRYPRQCLYQQLHRSRQLSASARSLTKGSPHGRNGAGGREGNNVPPPYVIFGFGVPIVGITATFIYAYYSCLDNVPYTNRRRLLATSQQWESAMGHEQYNALLKQYDQDILPNRHRASVTVQRVGSRIAAAADKCSREWNATTQGSKSNSQIKPDSPYTYTVIRSPDANAFVLPGNHVFVLTGLFRYAHDEDELASVLGHEMAHNLSRHAGERVSESILLAIVRRLALIIDPSGILFSFLIPAEQLFFTLPHNREHEMEADRIGIILASEACYDPNAAKRVFSRMKDDMEHGNRGQATPPEWLSTHPGYDTRLSLFDQWMPDALERFNRDSGNKCRSMREEMKRARRLASEAHDRQEGRKL</sequence>
<reference evidence="10 11" key="1">
    <citation type="submission" date="2024-10" db="EMBL/GenBank/DDBJ databases">
        <title>Updated reference genomes for cyclostephanoid diatoms.</title>
        <authorList>
            <person name="Roberts W.R."/>
            <person name="Alverson A.J."/>
        </authorList>
    </citation>
    <scope>NUCLEOTIDE SEQUENCE [LARGE SCALE GENOMIC DNA]</scope>
    <source>
        <strain evidence="10 11">AJA232-27</strain>
    </source>
</reference>
<evidence type="ECO:0000256" key="4">
    <source>
        <dbReference type="ARBA" id="ARBA00022801"/>
    </source>
</evidence>
<dbReference type="Pfam" id="PF00443">
    <property type="entry name" value="UCH"/>
    <property type="match status" value="1"/>
</dbReference>
<keyword evidence="8" id="KW-0812">Transmembrane</keyword>
<dbReference type="GO" id="GO:0006508">
    <property type="term" value="P:proteolysis"/>
    <property type="evidence" value="ECO:0007669"/>
    <property type="project" value="UniProtKB-KW"/>
</dbReference>
<keyword evidence="11" id="KW-1185">Reference proteome</keyword>
<dbReference type="Gene3D" id="3.30.2010.10">
    <property type="entry name" value="Metalloproteases ('zincins'), catalytic domain"/>
    <property type="match status" value="1"/>
</dbReference>
<dbReference type="AlphaFoldDB" id="A0ABD3MBX0"/>
<keyword evidence="4" id="KW-0378">Hydrolase</keyword>
<dbReference type="GO" id="GO:0008237">
    <property type="term" value="F:metallopeptidase activity"/>
    <property type="evidence" value="ECO:0007669"/>
    <property type="project" value="UniProtKB-KW"/>
</dbReference>
<dbReference type="PANTHER" id="PTHR22726">
    <property type="entry name" value="METALLOENDOPEPTIDASE OMA1"/>
    <property type="match status" value="1"/>
</dbReference>
<evidence type="ECO:0000256" key="2">
    <source>
        <dbReference type="ARBA" id="ARBA00022670"/>
    </source>
</evidence>
<keyword evidence="8" id="KW-1133">Transmembrane helix</keyword>
<feature type="compositionally biased region" description="Polar residues" evidence="7">
    <location>
        <begin position="188"/>
        <end position="198"/>
    </location>
</feature>
<feature type="region of interest" description="Disordered" evidence="7">
    <location>
        <begin position="187"/>
        <end position="218"/>
    </location>
</feature>
<feature type="region of interest" description="Disordered" evidence="7">
    <location>
        <begin position="691"/>
        <end position="842"/>
    </location>
</feature>
<dbReference type="CDD" id="cd02257">
    <property type="entry name" value="Peptidase_C19"/>
    <property type="match status" value="1"/>
</dbReference>
<gene>
    <name evidence="10" type="ORF">ACHAWU_006514</name>
</gene>
<keyword evidence="6" id="KW-0482">Metalloprotease</keyword>
<dbReference type="PROSITE" id="PS00972">
    <property type="entry name" value="USP_1"/>
    <property type="match status" value="1"/>
</dbReference>
<evidence type="ECO:0000313" key="10">
    <source>
        <dbReference type="EMBL" id="KAL3761484.1"/>
    </source>
</evidence>
<keyword evidence="5" id="KW-0862">Zinc</keyword>
<feature type="compositionally biased region" description="Basic and acidic residues" evidence="7">
    <location>
        <begin position="754"/>
        <end position="770"/>
    </location>
</feature>